<comment type="caution">
    <text evidence="2">The sequence shown here is derived from an EMBL/GenBank/DDBJ whole genome shotgun (WGS) entry which is preliminary data.</text>
</comment>
<dbReference type="EMBL" id="JFFI01000525">
    <property type="protein sequence ID" value="KXH67233.1"/>
    <property type="molecule type" value="Genomic_DNA"/>
</dbReference>
<dbReference type="AlphaFoldDB" id="A0A135V3J9"/>
<dbReference type="GO" id="GO:0008081">
    <property type="term" value="F:phosphoric diester hydrolase activity"/>
    <property type="evidence" value="ECO:0007669"/>
    <property type="project" value="InterPro"/>
</dbReference>
<feature type="compositionally biased region" description="Acidic residues" evidence="1">
    <location>
        <begin position="22"/>
        <end position="35"/>
    </location>
</feature>
<evidence type="ECO:0000313" key="3">
    <source>
        <dbReference type="Proteomes" id="UP000070121"/>
    </source>
</evidence>
<dbReference type="SUPFAM" id="SSF51695">
    <property type="entry name" value="PLC-like phosphodiesterases"/>
    <property type="match status" value="1"/>
</dbReference>
<accession>A0A135V3J9</accession>
<organism evidence="2 3">
    <name type="scientific">Colletotrichum salicis</name>
    <dbReference type="NCBI Taxonomy" id="1209931"/>
    <lineage>
        <taxon>Eukaryota</taxon>
        <taxon>Fungi</taxon>
        <taxon>Dikarya</taxon>
        <taxon>Ascomycota</taxon>
        <taxon>Pezizomycotina</taxon>
        <taxon>Sordariomycetes</taxon>
        <taxon>Hypocreomycetidae</taxon>
        <taxon>Glomerellales</taxon>
        <taxon>Glomerellaceae</taxon>
        <taxon>Colletotrichum</taxon>
        <taxon>Colletotrichum acutatum species complex</taxon>
    </lineage>
</organism>
<dbReference type="Gene3D" id="3.20.20.190">
    <property type="entry name" value="Phosphatidylinositol (PI) phosphodiesterase"/>
    <property type="match status" value="1"/>
</dbReference>
<gene>
    <name evidence="2" type="ORF">CSAL01_13204</name>
</gene>
<name>A0A135V3J9_9PEZI</name>
<sequence length="503" mass="57003">MCAFACSRDWCPPDACQRVDTSDDEDDDKGPEIDPEYACKDEDITYDKDYSGRVSEYMRWFLMEPEYAATTGRQYITIVNLTPHNFKLTSAQSYQIDEFDWGHIPPGKARQNVAHYTEDVKANPVDDNGEAYYEIEGTNKKFVVRATTHIPDTYPKRVVFDLSGMGKGQREYKVPEQEVPVTLVITSSDSFGFITSLSHGPGNWMRGIKDQIKHRKLVDMLNIYDQLRAGSRWFDMRVSSVHQVVDCCGNYEFWTSHLTNEAADASRGRSGEKFDEVIQEINKLTNENPGEDRNDTSEGIYKKDSMSWTDAWPEKEDTKQMAEKAITAWEGKLDNHVHVAQWLCIPKPLTSTFVHSLLSIAVLPTNPALYWRGVNEIKPENFPNVLMVDYTGMVLMNEAGWNALSAELYTLAIGLNLYIVSENCKINPMRNPLLPPRKSGRKIPNPLVSQFNGIIFANGTIMDNPPPTYHPGRVEFLRNGTVFSSGTVLEETVPNPDFNSTSF</sequence>
<dbReference type="InterPro" id="IPR017946">
    <property type="entry name" value="PLC-like_Pdiesterase_TIM-brl"/>
</dbReference>
<protein>
    <submittedName>
        <fullName evidence="2">Uncharacterized protein</fullName>
    </submittedName>
</protein>
<proteinExistence type="predicted"/>
<dbReference type="GO" id="GO:0006629">
    <property type="term" value="P:lipid metabolic process"/>
    <property type="evidence" value="ECO:0007669"/>
    <property type="project" value="InterPro"/>
</dbReference>
<evidence type="ECO:0000256" key="1">
    <source>
        <dbReference type="SAM" id="MobiDB-lite"/>
    </source>
</evidence>
<feature type="region of interest" description="Disordered" evidence="1">
    <location>
        <begin position="17"/>
        <end position="36"/>
    </location>
</feature>
<dbReference type="OrthoDB" id="5241831at2759"/>
<evidence type="ECO:0000313" key="2">
    <source>
        <dbReference type="EMBL" id="KXH67233.1"/>
    </source>
</evidence>
<dbReference type="Proteomes" id="UP000070121">
    <property type="component" value="Unassembled WGS sequence"/>
</dbReference>
<reference evidence="2 3" key="1">
    <citation type="submission" date="2014-02" db="EMBL/GenBank/DDBJ databases">
        <title>The genome sequence of Colletotrichum salicis CBS 607.94.</title>
        <authorList>
            <person name="Baroncelli R."/>
            <person name="Thon M.R."/>
        </authorList>
    </citation>
    <scope>NUCLEOTIDE SEQUENCE [LARGE SCALE GENOMIC DNA]</scope>
    <source>
        <strain evidence="2 3">CBS 607.94</strain>
    </source>
</reference>
<keyword evidence="3" id="KW-1185">Reference proteome</keyword>